<evidence type="ECO:0000313" key="20">
    <source>
        <dbReference type="EMBL" id="CAB3398629.1"/>
    </source>
</evidence>
<proteinExistence type="inferred from homology"/>
<dbReference type="GO" id="GO:0060170">
    <property type="term" value="C:ciliary membrane"/>
    <property type="evidence" value="ECO:0007669"/>
    <property type="project" value="UniProtKB-SubCell"/>
</dbReference>
<comment type="subunit">
    <text evidence="15">Interacts with odr-4.</text>
</comment>
<reference evidence="20 21" key="1">
    <citation type="submission" date="2020-04" db="EMBL/GenBank/DDBJ databases">
        <authorList>
            <person name="Laetsch R D."/>
            <person name="Stevens L."/>
            <person name="Kumar S."/>
            <person name="Blaxter L. M."/>
        </authorList>
    </citation>
    <scope>NUCLEOTIDE SEQUENCE [LARGE SCALE GENOMIC DNA]</scope>
</reference>
<evidence type="ECO:0000256" key="9">
    <source>
        <dbReference type="ARBA" id="ARBA00023136"/>
    </source>
</evidence>
<keyword evidence="11" id="KW-0325">Glycoprotein</keyword>
<feature type="transmembrane region" description="Helical" evidence="19">
    <location>
        <begin position="43"/>
        <end position="62"/>
    </location>
</feature>
<accession>A0A8S1EGI7</accession>
<feature type="transmembrane region" description="Helical" evidence="19">
    <location>
        <begin position="202"/>
        <end position="224"/>
    </location>
</feature>
<evidence type="ECO:0000256" key="15">
    <source>
        <dbReference type="ARBA" id="ARBA00064300"/>
    </source>
</evidence>
<keyword evidence="10" id="KW-0675">Receptor</keyword>
<keyword evidence="9 19" id="KW-0472">Membrane</keyword>
<evidence type="ECO:0000256" key="13">
    <source>
        <dbReference type="ARBA" id="ARBA00054965"/>
    </source>
</evidence>
<evidence type="ECO:0000256" key="11">
    <source>
        <dbReference type="ARBA" id="ARBA00023180"/>
    </source>
</evidence>
<dbReference type="OrthoDB" id="5784817at2759"/>
<evidence type="ECO:0000256" key="2">
    <source>
        <dbReference type="ARBA" id="ARBA00022475"/>
    </source>
</evidence>
<gene>
    <name evidence="20" type="ORF">CBOVIS_LOCUS1881</name>
</gene>
<keyword evidence="3" id="KW-0145">Chemotaxis</keyword>
<evidence type="ECO:0000256" key="8">
    <source>
        <dbReference type="ARBA" id="ARBA00023069"/>
    </source>
</evidence>
<evidence type="ECO:0000256" key="19">
    <source>
        <dbReference type="SAM" id="Phobius"/>
    </source>
</evidence>
<evidence type="ECO:0000256" key="17">
    <source>
        <dbReference type="ARBA" id="ARBA00078653"/>
    </source>
</evidence>
<dbReference type="FunFam" id="1.20.1070.10:FF:000128">
    <property type="entry name" value="Seven TM Receptor"/>
    <property type="match status" value="1"/>
</dbReference>
<dbReference type="PANTHER" id="PTHR22943:SF248">
    <property type="entry name" value="SEVEN TM RECEPTOR"/>
    <property type="match status" value="1"/>
</dbReference>
<evidence type="ECO:0000313" key="21">
    <source>
        <dbReference type="Proteomes" id="UP000494206"/>
    </source>
</evidence>
<evidence type="ECO:0000256" key="3">
    <source>
        <dbReference type="ARBA" id="ARBA00022500"/>
    </source>
</evidence>
<name>A0A8S1EGI7_9PELO</name>
<sequence length="361" mass="41922">MYSFNSLRTLLQYIFGVQSILLNTFLIFLIWNRSPKQLGTYKYMMMYISIFEMIYSIIDIIVEPIVHSYRSTMAVAMYTKNSIFGDSFNHFLIATYCGFYGSSMAIFGVHFIYRYGSTTLSTRSRYFEGHAIVVWISIPIVFFVISMITIVELLPPNETMTKFIRGSFFDKFGIGMEDVTYVGAHFYPIDDQDHPYINYRSFYGIALFLSMIMFSMFCVLYYGIRCYLKIWRELSTATIVSKVTRRLQKQLFNALVVQTAIPMTLMYVPVAAVFTAPIFEMDFTAIEHICPITIAIYPAIDPLPSIIIIDAFWDAVYGKMDHDPAVFHNYIGSSKEDAPTIRFETFRIREDCQNHHEMPKL</sequence>
<evidence type="ECO:0000256" key="6">
    <source>
        <dbReference type="ARBA" id="ARBA00022725"/>
    </source>
</evidence>
<evidence type="ECO:0000256" key="10">
    <source>
        <dbReference type="ARBA" id="ARBA00023170"/>
    </source>
</evidence>
<keyword evidence="4" id="KW-0716">Sensory transduction</keyword>
<dbReference type="SUPFAM" id="SSF81321">
    <property type="entry name" value="Family A G protein-coupled receptor-like"/>
    <property type="match status" value="1"/>
</dbReference>
<evidence type="ECO:0000256" key="5">
    <source>
        <dbReference type="ARBA" id="ARBA00022692"/>
    </source>
</evidence>
<organism evidence="20 21">
    <name type="scientific">Caenorhabditis bovis</name>
    <dbReference type="NCBI Taxonomy" id="2654633"/>
    <lineage>
        <taxon>Eukaryota</taxon>
        <taxon>Metazoa</taxon>
        <taxon>Ecdysozoa</taxon>
        <taxon>Nematoda</taxon>
        <taxon>Chromadorea</taxon>
        <taxon>Rhabditida</taxon>
        <taxon>Rhabditina</taxon>
        <taxon>Rhabditomorpha</taxon>
        <taxon>Rhabditoidea</taxon>
        <taxon>Rhabditidae</taxon>
        <taxon>Peloderinae</taxon>
        <taxon>Caenorhabditis</taxon>
    </lineage>
</organism>
<dbReference type="Pfam" id="PF10326">
    <property type="entry name" value="7TM_GPCR_Str"/>
    <property type="match status" value="1"/>
</dbReference>
<dbReference type="Proteomes" id="UP000494206">
    <property type="component" value="Unassembled WGS sequence"/>
</dbReference>
<keyword evidence="5 19" id="KW-0812">Transmembrane</keyword>
<dbReference type="GO" id="GO:0038022">
    <property type="term" value="F:G protein-coupled olfactory receptor activity"/>
    <property type="evidence" value="ECO:0007669"/>
    <property type="project" value="TreeGrafter"/>
</dbReference>
<comment type="subcellular location">
    <subcellularLocation>
        <location evidence="1">Cell projection</location>
        <location evidence="1">Cilium membrane</location>
        <topology evidence="1">Multi-pass membrane protein</topology>
    </subcellularLocation>
</comment>
<dbReference type="EMBL" id="CADEPM010000001">
    <property type="protein sequence ID" value="CAB3398629.1"/>
    <property type="molecule type" value="Genomic_DNA"/>
</dbReference>
<evidence type="ECO:0000256" key="14">
    <source>
        <dbReference type="ARBA" id="ARBA00061678"/>
    </source>
</evidence>
<keyword evidence="8" id="KW-0969">Cilium</keyword>
<keyword evidence="12" id="KW-0966">Cell projection</keyword>
<feature type="transmembrane region" description="Helical" evidence="19">
    <location>
        <begin position="91"/>
        <end position="112"/>
    </location>
</feature>
<evidence type="ECO:0000256" key="7">
    <source>
        <dbReference type="ARBA" id="ARBA00022989"/>
    </source>
</evidence>
<evidence type="ECO:0000256" key="18">
    <source>
        <dbReference type="ARBA" id="ARBA00082489"/>
    </source>
</evidence>
<feature type="transmembrane region" description="Helical" evidence="19">
    <location>
        <begin position="12"/>
        <end position="31"/>
    </location>
</feature>
<keyword evidence="7 19" id="KW-1133">Transmembrane helix</keyword>
<protein>
    <recommendedName>
        <fullName evidence="16">Serpentine receptor class r-10</fullName>
    </recommendedName>
    <alternativeName>
        <fullName evidence="17">Odorant response abnormal protein 10</fullName>
    </alternativeName>
    <alternativeName>
        <fullName evidence="18">Olfactory receptor 10</fullName>
    </alternativeName>
</protein>
<dbReference type="AlphaFoldDB" id="A0A8S1EGI7"/>
<dbReference type="GO" id="GO:0006935">
    <property type="term" value="P:chemotaxis"/>
    <property type="evidence" value="ECO:0007669"/>
    <property type="project" value="UniProtKB-KW"/>
</dbReference>
<dbReference type="InterPro" id="IPR019428">
    <property type="entry name" value="7TM_GPCR_serpentine_rcpt_Str"/>
</dbReference>
<comment type="function">
    <text evidence="13">An odorant receptor which affects chemotaxis to the volatile odorant diacetyl. Specifies AWA neuronal cell fate via the odr-7 pathway.</text>
</comment>
<keyword evidence="21" id="KW-1185">Reference proteome</keyword>
<evidence type="ECO:0000256" key="16">
    <source>
        <dbReference type="ARBA" id="ARBA00067967"/>
    </source>
</evidence>
<comment type="caution">
    <text evidence="20">The sequence shown here is derived from an EMBL/GenBank/DDBJ whole genome shotgun (WGS) entry which is preliminary data.</text>
</comment>
<feature type="transmembrane region" description="Helical" evidence="19">
    <location>
        <begin position="132"/>
        <end position="151"/>
    </location>
</feature>
<comment type="similarity">
    <text evidence="14">Belongs to the nematode receptor-like protein str family.</text>
</comment>
<evidence type="ECO:0000256" key="12">
    <source>
        <dbReference type="ARBA" id="ARBA00023273"/>
    </source>
</evidence>
<evidence type="ECO:0000256" key="1">
    <source>
        <dbReference type="ARBA" id="ARBA00004272"/>
    </source>
</evidence>
<keyword evidence="6" id="KW-0552">Olfaction</keyword>
<evidence type="ECO:0000256" key="4">
    <source>
        <dbReference type="ARBA" id="ARBA00022606"/>
    </source>
</evidence>
<dbReference type="PANTHER" id="PTHR22943">
    <property type="entry name" value="7-TRANSMEMBRANE DOMAIN RECEPTOR C.ELEGANS"/>
    <property type="match status" value="1"/>
</dbReference>
<dbReference type="GO" id="GO:0042048">
    <property type="term" value="P:olfactory behavior"/>
    <property type="evidence" value="ECO:0007669"/>
    <property type="project" value="TreeGrafter"/>
</dbReference>
<keyword evidence="2" id="KW-1003">Cell membrane</keyword>
<feature type="transmembrane region" description="Helical" evidence="19">
    <location>
        <begin position="251"/>
        <end position="274"/>
    </location>
</feature>